<feature type="domain" description="BZIP" evidence="2">
    <location>
        <begin position="116"/>
        <end position="154"/>
    </location>
</feature>
<feature type="compositionally biased region" description="Polar residues" evidence="1">
    <location>
        <begin position="101"/>
        <end position="114"/>
    </location>
</feature>
<dbReference type="Pfam" id="PF00170">
    <property type="entry name" value="bZIP_1"/>
    <property type="match status" value="1"/>
</dbReference>
<evidence type="ECO:0000313" key="3">
    <source>
        <dbReference type="EMBL" id="OAP61995.1"/>
    </source>
</evidence>
<proteinExistence type="predicted"/>
<name>A0A178ZSL5_9EURO</name>
<organism evidence="3 4">
    <name type="scientific">Fonsecaea erecta</name>
    <dbReference type="NCBI Taxonomy" id="1367422"/>
    <lineage>
        <taxon>Eukaryota</taxon>
        <taxon>Fungi</taxon>
        <taxon>Dikarya</taxon>
        <taxon>Ascomycota</taxon>
        <taxon>Pezizomycotina</taxon>
        <taxon>Eurotiomycetes</taxon>
        <taxon>Chaetothyriomycetidae</taxon>
        <taxon>Chaetothyriales</taxon>
        <taxon>Herpotrichiellaceae</taxon>
        <taxon>Fonsecaea</taxon>
    </lineage>
</organism>
<dbReference type="RefSeq" id="XP_018695362.1">
    <property type="nucleotide sequence ID" value="XM_018835712.1"/>
</dbReference>
<dbReference type="GeneID" id="30008367"/>
<dbReference type="GO" id="GO:0003700">
    <property type="term" value="F:DNA-binding transcription factor activity"/>
    <property type="evidence" value="ECO:0007669"/>
    <property type="project" value="InterPro"/>
</dbReference>
<keyword evidence="4" id="KW-1185">Reference proteome</keyword>
<gene>
    <name evidence="3" type="ORF">AYL99_04198</name>
</gene>
<sequence>MDLGFPTNSSPAAYGWSYPSSASSDQSSIDILDFLFHSAPNSPAVHACPLRRESESQQRRQPTLYGDLFSQSPAVDVSVDYASSEQSDDFWTTKEATTTDLADLPSDSTAAQSKTTDRKHRRREQNRKAQSNFRQKRKEEVRRLEQEVEELRAQVAWYHKRGPTVGLTVCTSCRNFFPASSADVVMPHTTDSDFFNSTPPNTCTS</sequence>
<dbReference type="PROSITE" id="PS50217">
    <property type="entry name" value="BZIP"/>
    <property type="match status" value="1"/>
</dbReference>
<reference evidence="3 4" key="1">
    <citation type="submission" date="2016-04" db="EMBL/GenBank/DDBJ databases">
        <title>Draft genome of Fonsecaea erecta CBS 125763.</title>
        <authorList>
            <person name="Weiss V.A."/>
            <person name="Vicente V.A."/>
            <person name="Raittz R.T."/>
            <person name="Moreno L.F."/>
            <person name="De Souza E.M."/>
            <person name="Pedrosa F.O."/>
            <person name="Steffens M.B."/>
            <person name="Faoro H."/>
            <person name="Tadra-Sfeir M.Z."/>
            <person name="Najafzadeh M.J."/>
            <person name="Felipe M.S."/>
            <person name="Teixeira M."/>
            <person name="Sun J."/>
            <person name="Xi L."/>
            <person name="Gomes R."/>
            <person name="De Azevedo C.M."/>
            <person name="Salgado C.G."/>
            <person name="Da Silva M.B."/>
            <person name="Nascimento M.F."/>
            <person name="Queiroz-Telles F."/>
            <person name="Attili D.S."/>
            <person name="Gorbushina A."/>
        </authorList>
    </citation>
    <scope>NUCLEOTIDE SEQUENCE [LARGE SCALE GENOMIC DNA]</scope>
    <source>
        <strain evidence="3 4">CBS 125763</strain>
    </source>
</reference>
<dbReference type="EMBL" id="LVYI01000003">
    <property type="protein sequence ID" value="OAP61995.1"/>
    <property type="molecule type" value="Genomic_DNA"/>
</dbReference>
<evidence type="ECO:0000259" key="2">
    <source>
        <dbReference type="PROSITE" id="PS50217"/>
    </source>
</evidence>
<dbReference type="PROSITE" id="PS00036">
    <property type="entry name" value="BZIP_BASIC"/>
    <property type="match status" value="1"/>
</dbReference>
<evidence type="ECO:0000256" key="1">
    <source>
        <dbReference type="SAM" id="MobiDB-lite"/>
    </source>
</evidence>
<dbReference type="CDD" id="cd14688">
    <property type="entry name" value="bZIP_YAP"/>
    <property type="match status" value="1"/>
</dbReference>
<protein>
    <recommendedName>
        <fullName evidence="2">BZIP domain-containing protein</fullName>
    </recommendedName>
</protein>
<accession>A0A178ZSL5</accession>
<dbReference type="Gene3D" id="1.20.5.170">
    <property type="match status" value="1"/>
</dbReference>
<dbReference type="AlphaFoldDB" id="A0A178ZSL5"/>
<dbReference type="OrthoDB" id="4159201at2759"/>
<dbReference type="InterPro" id="IPR046347">
    <property type="entry name" value="bZIP_sf"/>
</dbReference>
<dbReference type="Proteomes" id="UP000078343">
    <property type="component" value="Unassembled WGS sequence"/>
</dbReference>
<evidence type="ECO:0000313" key="4">
    <source>
        <dbReference type="Proteomes" id="UP000078343"/>
    </source>
</evidence>
<dbReference type="SUPFAM" id="SSF57959">
    <property type="entry name" value="Leucine zipper domain"/>
    <property type="match status" value="1"/>
</dbReference>
<dbReference type="InterPro" id="IPR004827">
    <property type="entry name" value="bZIP"/>
</dbReference>
<feature type="region of interest" description="Disordered" evidence="1">
    <location>
        <begin position="101"/>
        <end position="138"/>
    </location>
</feature>
<comment type="caution">
    <text evidence="3">The sequence shown here is derived from an EMBL/GenBank/DDBJ whole genome shotgun (WGS) entry which is preliminary data.</text>
</comment>